<dbReference type="Proteomes" id="UP000005341">
    <property type="component" value="Unassembled WGS sequence"/>
</dbReference>
<dbReference type="EMBL" id="ADOG01000009">
    <property type="protein sequence ID" value="EFM92378.1"/>
    <property type="molecule type" value="Genomic_DNA"/>
</dbReference>
<evidence type="ECO:0000313" key="1">
    <source>
        <dbReference type="EMBL" id="EFM92378.1"/>
    </source>
</evidence>
<organism evidence="1 2">
    <name type="scientific">Actinobacillus pleuropneumoniae serovar 6 str. Femo</name>
    <dbReference type="NCBI Taxonomy" id="754256"/>
    <lineage>
        <taxon>Bacteria</taxon>
        <taxon>Pseudomonadati</taxon>
        <taxon>Pseudomonadota</taxon>
        <taxon>Gammaproteobacteria</taxon>
        <taxon>Pasteurellales</taxon>
        <taxon>Pasteurellaceae</taxon>
        <taxon>Actinobacillus</taxon>
    </lineage>
</organism>
<comment type="caution">
    <text evidence="1">The sequence shown here is derived from an EMBL/GenBank/DDBJ whole genome shotgun (WGS) entry which is preliminary data.</text>
</comment>
<evidence type="ECO:0000313" key="2">
    <source>
        <dbReference type="Proteomes" id="UP000005341"/>
    </source>
</evidence>
<dbReference type="InterPro" id="IPR046227">
    <property type="entry name" value="DUF6260"/>
</dbReference>
<protein>
    <submittedName>
        <fullName evidence="1">Phage coat protein</fullName>
    </submittedName>
</protein>
<dbReference type="AlphaFoldDB" id="A0A828PLK3"/>
<name>A0A828PLK3_ACTPL</name>
<sequence length="351" mass="39311">MERIIFNKNLITNSMQVQQAWNQLLQQRHAFNVNQQEIAQKYGAMEANQAALVSSDYWREVDSITTRVFRNDEGNGLLDDLLGLGQSISIGKTVAMYRVSSDAGKVTRSMSGQSPDTLDKVIYDEYGDPIPIFKTGYAREWREWSGMLTENLDAMADDQEAHVAALRRDMANYVLNGDSGIVVKGYSAKGITNHENTNQVSLGTGGANIDLTKADADKVVAFFVGEFAKVLSDNNTTEKVKLWVSPEIMRNFDRPYSQSAGFKEGTIKDYVLRYARIESINETHALSGNHMIGYVRNSQFIKTRIAAPVGSFMNPRVNPHDNYETLVWSAFGLQIKRDFAGKSKVFNFKGD</sequence>
<reference evidence="1 2" key="1">
    <citation type="journal article" date="2010" name="J. Bacteriol.">
        <title>Comparative genomic characterization of Actinobacillus pleuropneumoniae.</title>
        <authorList>
            <person name="Xu Z."/>
            <person name="Chen X."/>
            <person name="Li L."/>
            <person name="Li T."/>
            <person name="Wang S."/>
            <person name="Chen H."/>
            <person name="Zhou R."/>
        </authorList>
    </citation>
    <scope>NUCLEOTIDE SEQUENCE [LARGE SCALE GENOMIC DNA]</scope>
    <source>
        <strain evidence="1 2">Femo</strain>
    </source>
</reference>
<dbReference type="RefSeq" id="WP_005607298.1">
    <property type="nucleotide sequence ID" value="NZ_ADOG01000009.1"/>
</dbReference>
<keyword evidence="1" id="KW-0946">Virion</keyword>
<dbReference type="Pfam" id="PF19774">
    <property type="entry name" value="DUF6260"/>
    <property type="match status" value="1"/>
</dbReference>
<accession>A0A828PLK3</accession>
<keyword evidence="1" id="KW-0167">Capsid protein</keyword>
<proteinExistence type="predicted"/>
<gene>
    <name evidence="1" type="ORF">appser6_5820</name>
</gene>